<evidence type="ECO:0000256" key="3">
    <source>
        <dbReference type="ARBA" id="ARBA00022723"/>
    </source>
</evidence>
<gene>
    <name evidence="8" type="ORF">IED13_10965</name>
</gene>
<evidence type="ECO:0000256" key="2">
    <source>
        <dbReference type="ARBA" id="ARBA00005568"/>
    </source>
</evidence>
<organism evidence="8 9">
    <name type="scientific">Bosea spartocytisi</name>
    <dbReference type="NCBI Taxonomy" id="2773451"/>
    <lineage>
        <taxon>Bacteria</taxon>
        <taxon>Pseudomonadati</taxon>
        <taxon>Pseudomonadota</taxon>
        <taxon>Alphaproteobacteria</taxon>
        <taxon>Hyphomicrobiales</taxon>
        <taxon>Boseaceae</taxon>
        <taxon>Bosea</taxon>
    </lineage>
</organism>
<dbReference type="AlphaFoldDB" id="A0A927HY86"/>
<dbReference type="PIRSF" id="PIRSF015582">
    <property type="entry name" value="Cit_lyase_B"/>
    <property type="match status" value="1"/>
</dbReference>
<evidence type="ECO:0000313" key="8">
    <source>
        <dbReference type="EMBL" id="MBD3846220.1"/>
    </source>
</evidence>
<comment type="caution">
    <text evidence="8">The sequence shown here is derived from an EMBL/GenBank/DDBJ whole genome shotgun (WGS) entry which is preliminary data.</text>
</comment>
<keyword evidence="8" id="KW-0456">Lyase</keyword>
<comment type="similarity">
    <text evidence="2">Belongs to the HpcH/HpaI aldolase family.</text>
</comment>
<name>A0A927HY86_9HYPH</name>
<dbReference type="GO" id="GO:0000287">
    <property type="term" value="F:magnesium ion binding"/>
    <property type="evidence" value="ECO:0007669"/>
    <property type="project" value="TreeGrafter"/>
</dbReference>
<evidence type="ECO:0000256" key="1">
    <source>
        <dbReference type="ARBA" id="ARBA00001946"/>
    </source>
</evidence>
<dbReference type="PANTHER" id="PTHR32308:SF10">
    <property type="entry name" value="CITRATE LYASE SUBUNIT BETA"/>
    <property type="match status" value="1"/>
</dbReference>
<keyword evidence="4 6" id="KW-0460">Magnesium</keyword>
<feature type="binding site" evidence="6">
    <location>
        <position position="127"/>
    </location>
    <ligand>
        <name>Mg(2+)</name>
        <dbReference type="ChEBI" id="CHEBI:18420"/>
    </ligand>
</feature>
<dbReference type="EMBL" id="JACXWY010000005">
    <property type="protein sequence ID" value="MBD3846220.1"/>
    <property type="molecule type" value="Genomic_DNA"/>
</dbReference>
<dbReference type="RefSeq" id="WP_191124200.1">
    <property type="nucleotide sequence ID" value="NZ_JACXWY010000005.1"/>
</dbReference>
<evidence type="ECO:0000256" key="5">
    <source>
        <dbReference type="PIRSR" id="PIRSR015582-1"/>
    </source>
</evidence>
<feature type="binding site" evidence="5">
    <location>
        <position position="69"/>
    </location>
    <ligand>
        <name>substrate</name>
    </ligand>
</feature>
<dbReference type="GO" id="GO:0016829">
    <property type="term" value="F:lyase activity"/>
    <property type="evidence" value="ECO:0007669"/>
    <property type="project" value="UniProtKB-KW"/>
</dbReference>
<dbReference type="SUPFAM" id="SSF51621">
    <property type="entry name" value="Phosphoenolpyruvate/pyruvate domain"/>
    <property type="match status" value="1"/>
</dbReference>
<dbReference type="Gene3D" id="3.20.20.60">
    <property type="entry name" value="Phosphoenolpyruvate-binding domains"/>
    <property type="match status" value="1"/>
</dbReference>
<accession>A0A927HY86</accession>
<dbReference type="Proteomes" id="UP000619295">
    <property type="component" value="Unassembled WGS sequence"/>
</dbReference>
<dbReference type="InterPro" id="IPR005000">
    <property type="entry name" value="Aldolase/citrate-lyase_domain"/>
</dbReference>
<sequence>MTAIRPRRSALYMPGSNARALEKAREIAADVLILDLEDAVAPDAKATARKQVCAAVKAGGYGRRELVIRVNGAGTPWFADDLAAATEAGPQAILVPKVSAPDELHEIASRLDGLRADSTIAVWAMIETPLAILDVERIARAARDPATRLACFVMGTNDLAKETRARFVPGRATMLPWLTSALLAARTHGIDILDGVYNDIKDEAGFRAECEQARDLGFDGKTLIHPSQVGPANTVFAPDEAELARARAIIAAFDLPENAGKGAIQLDGRMVELLHAEMARRTVALAEAIAA</sequence>
<evidence type="ECO:0000256" key="6">
    <source>
        <dbReference type="PIRSR" id="PIRSR015582-2"/>
    </source>
</evidence>
<comment type="cofactor">
    <cofactor evidence="1">
        <name>Mg(2+)</name>
        <dbReference type="ChEBI" id="CHEBI:18420"/>
    </cofactor>
</comment>
<evidence type="ECO:0000259" key="7">
    <source>
        <dbReference type="Pfam" id="PF03328"/>
    </source>
</evidence>
<protein>
    <submittedName>
        <fullName evidence="8">CoA ester lyase</fullName>
    </submittedName>
</protein>
<evidence type="ECO:0000313" key="9">
    <source>
        <dbReference type="Proteomes" id="UP000619295"/>
    </source>
</evidence>
<dbReference type="InterPro" id="IPR015813">
    <property type="entry name" value="Pyrv/PenolPyrv_kinase-like_dom"/>
</dbReference>
<feature type="binding site" evidence="5">
    <location>
        <position position="127"/>
    </location>
    <ligand>
        <name>substrate</name>
    </ligand>
</feature>
<proteinExistence type="inferred from homology"/>
<keyword evidence="9" id="KW-1185">Reference proteome</keyword>
<feature type="binding site" evidence="6">
    <location>
        <position position="158"/>
    </location>
    <ligand>
        <name>Mg(2+)</name>
        <dbReference type="ChEBI" id="CHEBI:18420"/>
    </ligand>
</feature>
<dbReference type="PANTHER" id="PTHR32308">
    <property type="entry name" value="LYASE BETA SUBUNIT, PUTATIVE (AFU_ORTHOLOGUE AFUA_4G13030)-RELATED"/>
    <property type="match status" value="1"/>
</dbReference>
<dbReference type="InterPro" id="IPR040442">
    <property type="entry name" value="Pyrv_kinase-like_dom_sf"/>
</dbReference>
<evidence type="ECO:0000256" key="4">
    <source>
        <dbReference type="ARBA" id="ARBA00022842"/>
    </source>
</evidence>
<dbReference type="Pfam" id="PF03328">
    <property type="entry name" value="HpcH_HpaI"/>
    <property type="match status" value="1"/>
</dbReference>
<dbReference type="GO" id="GO:0006107">
    <property type="term" value="P:oxaloacetate metabolic process"/>
    <property type="evidence" value="ECO:0007669"/>
    <property type="project" value="TreeGrafter"/>
</dbReference>
<feature type="domain" description="HpcH/HpaI aldolase/citrate lyase" evidence="7">
    <location>
        <begin position="8"/>
        <end position="226"/>
    </location>
</feature>
<keyword evidence="3 6" id="KW-0479">Metal-binding</keyword>
<dbReference type="InterPro" id="IPR011206">
    <property type="entry name" value="Citrate_lyase_beta/mcl1/mcl2"/>
</dbReference>
<reference evidence="8" key="1">
    <citation type="submission" date="2020-09" db="EMBL/GenBank/DDBJ databases">
        <title>Bosea spartocytisi sp. nov. a root nodule endophyte of Spartocytisus supranubius in the high mountain ecosystem fo the Teide National Park (Canary Islands, Spain).</title>
        <authorList>
            <person name="Pulido-Suarez L."/>
            <person name="Peix A."/>
            <person name="Igual J.M."/>
            <person name="Socas-Perez N."/>
            <person name="Velazquez E."/>
            <person name="Flores-Felix J.D."/>
            <person name="Leon-Barrios M."/>
        </authorList>
    </citation>
    <scope>NUCLEOTIDE SEQUENCE</scope>
    <source>
        <strain evidence="8">SSUT16</strain>
    </source>
</reference>